<dbReference type="PANTHER" id="PTHR12214">
    <property type="entry name" value="GC-RICH SEQUENCE DNA-BINDING FACTOR"/>
    <property type="match status" value="1"/>
</dbReference>
<feature type="domain" description="GCF C-terminal" evidence="6">
    <location>
        <begin position="430"/>
        <end position="569"/>
    </location>
</feature>
<feature type="region of interest" description="Disordered" evidence="5">
    <location>
        <begin position="68"/>
        <end position="102"/>
    </location>
</feature>
<dbReference type="InterPro" id="IPR022783">
    <property type="entry name" value="GCFC_dom"/>
</dbReference>
<evidence type="ECO:0000256" key="1">
    <source>
        <dbReference type="ARBA" id="ARBA00004123"/>
    </source>
</evidence>
<dbReference type="GO" id="GO:0005634">
    <property type="term" value="C:nucleus"/>
    <property type="evidence" value="ECO:0007669"/>
    <property type="project" value="UniProtKB-SubCell"/>
</dbReference>
<evidence type="ECO:0000256" key="5">
    <source>
        <dbReference type="SAM" id="MobiDB-lite"/>
    </source>
</evidence>
<feature type="coiled-coil region" evidence="4">
    <location>
        <begin position="316"/>
        <end position="343"/>
    </location>
</feature>
<sequence length="972" mass="111418">MELQPQTTNMWQTTAVGRPQVQVILFPTTIYGKSRTGPLFPPRLLKASTEHTNAYKCFAEDYQTEHRRKGARRNVMHRKTRSNIEEEEDQGQTQIGSKPAPTAKIIMPPQKKILSFLDTEEGNDLIAEPIAGKKKIKGFSHLSQTEVSTESIASYSASYDADSIRKLKQNSLSFITDVEDPELIEAQSGSGFHDGIAEQLSSEAQLNQEEEPVVVENVTILNAEEAEKMEEEEEEVDEDIQRWRLSMIRKGGGKLDKRSAEILNGVNQKERKPKTKRPRTVDSDLTKVKYQDVEAKVGKLFGQELQKAQGEREDKMKELDLEMADCRSTLERMDKDKDKVEKERDFFRSMKQFINDYCECMEEKAPEIEEYEKQLLNIRGKYKRVKSEKLTPEQLWHQTDDAEPNYEIRDLMDRADQLFEDVDEEFHSIERIKQRFQLWKHLYPSSYRDAYVSLSLPSLLAPLVRLQCIKWDPLKEQFEDLDWFTQLLDYGAQDNTIDPEDEDNNLIPTLVMNIVAPNISNYISALYNPISQSETKSVIGMIQHIADFLQPDSNVITELLKSISGTIQGAMTRETNGGPPSPLLEIQSKICGAFKEQIIAEELMLDSIMDIIIPYSSQGTALEHLSLFEQLSKDFIQGQTSNKKYIDEIGRHAEALYSQLEAQENNLSILRLANLLSTLGEKAKAQMLEMDVLTLDKRGMKKKIPNCRKLTFWVGETLSKFLRISRLRNQPEKLKQYSSSWERMTWWFLYKLLKRFLGPGTDYVYFDIETERTGSTQFTSNTFNEGFAKTPEMTWIATVLWYRRNERSCVPLKSLVSEDNCIMGAYGGKWRNCDARTTAHQTELRLNKQNLVHSTGEGCILTHLQVNLIILLLDIETGLESFLPGHQGWLGCFSKIFGFRIRICKPHFATVVIQYVTALIMSLLLHVQQVSLPSKRVTANINLLWSLSHGESQSLFSIFFVAASPRPPQGSK</sequence>
<reference evidence="7 8" key="1">
    <citation type="journal article" date="2018" name="Genome Biol. Evol.">
        <title>Multiple Roots of Fruiting Body Formation in Amoebozoa.</title>
        <authorList>
            <person name="Hillmann F."/>
            <person name="Forbes G."/>
            <person name="Novohradska S."/>
            <person name="Ferling I."/>
            <person name="Riege K."/>
            <person name="Groth M."/>
            <person name="Westermann M."/>
            <person name="Marz M."/>
            <person name="Spaller T."/>
            <person name="Winckler T."/>
            <person name="Schaap P."/>
            <person name="Glockner G."/>
        </authorList>
    </citation>
    <scope>NUCLEOTIDE SEQUENCE [LARGE SCALE GENOMIC DNA]</scope>
    <source>
        <strain evidence="7 8">Jena</strain>
    </source>
</reference>
<dbReference type="InParanoid" id="A0A2P6MWU1"/>
<dbReference type="EMBL" id="MDYQ01000346">
    <property type="protein sequence ID" value="PRP76153.1"/>
    <property type="molecule type" value="Genomic_DNA"/>
</dbReference>
<dbReference type="PANTHER" id="PTHR12214:SF0">
    <property type="entry name" value="LD29489P"/>
    <property type="match status" value="1"/>
</dbReference>
<evidence type="ECO:0000256" key="2">
    <source>
        <dbReference type="ARBA" id="ARBA00010801"/>
    </source>
</evidence>
<keyword evidence="8" id="KW-1185">Reference proteome</keyword>
<evidence type="ECO:0000256" key="4">
    <source>
        <dbReference type="SAM" id="Coils"/>
    </source>
</evidence>
<feature type="coiled-coil region" evidence="4">
    <location>
        <begin position="215"/>
        <end position="246"/>
    </location>
</feature>
<dbReference type="InterPro" id="IPR012890">
    <property type="entry name" value="GCFC2-like"/>
</dbReference>
<gene>
    <name evidence="7" type="ORF">PROFUN_15217</name>
</gene>
<comment type="similarity">
    <text evidence="2">Belongs to the GCF family.</text>
</comment>
<proteinExistence type="inferred from homology"/>
<keyword evidence="3" id="KW-0539">Nucleus</keyword>
<evidence type="ECO:0000313" key="8">
    <source>
        <dbReference type="Proteomes" id="UP000241769"/>
    </source>
</evidence>
<dbReference type="AlphaFoldDB" id="A0A2P6MWU1"/>
<dbReference type="STRING" id="1890364.A0A2P6MWU1"/>
<name>A0A2P6MWU1_9EUKA</name>
<evidence type="ECO:0000313" key="7">
    <source>
        <dbReference type="EMBL" id="PRP76153.1"/>
    </source>
</evidence>
<dbReference type="GO" id="GO:0003677">
    <property type="term" value="F:DNA binding"/>
    <property type="evidence" value="ECO:0007669"/>
    <property type="project" value="UniProtKB-KW"/>
</dbReference>
<accession>A0A2P6MWU1</accession>
<organism evidence="7 8">
    <name type="scientific">Planoprotostelium fungivorum</name>
    <dbReference type="NCBI Taxonomy" id="1890364"/>
    <lineage>
        <taxon>Eukaryota</taxon>
        <taxon>Amoebozoa</taxon>
        <taxon>Evosea</taxon>
        <taxon>Variosea</taxon>
        <taxon>Cavosteliida</taxon>
        <taxon>Cavosteliaceae</taxon>
        <taxon>Planoprotostelium</taxon>
    </lineage>
</organism>
<dbReference type="Proteomes" id="UP000241769">
    <property type="component" value="Unassembled WGS sequence"/>
</dbReference>
<feature type="coiled-coil region" evidence="4">
    <location>
        <begin position="646"/>
        <end position="673"/>
    </location>
</feature>
<feature type="compositionally biased region" description="Basic residues" evidence="5">
    <location>
        <begin position="68"/>
        <end position="81"/>
    </location>
</feature>
<comment type="subcellular location">
    <subcellularLocation>
        <location evidence="1">Nucleus</location>
    </subcellularLocation>
</comment>
<dbReference type="Pfam" id="PF07842">
    <property type="entry name" value="GCFC"/>
    <property type="match status" value="1"/>
</dbReference>
<dbReference type="OrthoDB" id="429427at2759"/>
<evidence type="ECO:0000259" key="6">
    <source>
        <dbReference type="Pfam" id="PF07842"/>
    </source>
</evidence>
<evidence type="ECO:0000256" key="3">
    <source>
        <dbReference type="ARBA" id="ARBA00023242"/>
    </source>
</evidence>
<keyword evidence="4" id="KW-0175">Coiled coil</keyword>
<keyword evidence="7" id="KW-0238">DNA-binding</keyword>
<comment type="caution">
    <text evidence="7">The sequence shown here is derived from an EMBL/GenBank/DDBJ whole genome shotgun (WGS) entry which is preliminary data.</text>
</comment>
<protein>
    <submittedName>
        <fullName evidence="7">GC-rich sequence DNA-binding factor 1-like</fullName>
    </submittedName>
</protein>
<dbReference type="GO" id="GO:0000398">
    <property type="term" value="P:mRNA splicing, via spliceosome"/>
    <property type="evidence" value="ECO:0007669"/>
    <property type="project" value="InterPro"/>
</dbReference>